<evidence type="ECO:0000313" key="1">
    <source>
        <dbReference type="EMBL" id="OXU24437.1"/>
    </source>
</evidence>
<proteinExistence type="predicted"/>
<accession>A0A232F1W8</accession>
<evidence type="ECO:0000313" key="2">
    <source>
        <dbReference type="Proteomes" id="UP000215335"/>
    </source>
</evidence>
<dbReference type="EMBL" id="NNAY01001298">
    <property type="protein sequence ID" value="OXU24437.1"/>
    <property type="molecule type" value="Genomic_DNA"/>
</dbReference>
<protein>
    <submittedName>
        <fullName evidence="1">Uncharacterized protein</fullName>
    </submittedName>
</protein>
<dbReference type="Proteomes" id="UP000215335">
    <property type="component" value="Unassembled WGS sequence"/>
</dbReference>
<name>A0A232F1W8_9HYME</name>
<gene>
    <name evidence="1" type="ORF">TSAR_015670</name>
</gene>
<organism evidence="1 2">
    <name type="scientific">Trichomalopsis sarcophagae</name>
    <dbReference type="NCBI Taxonomy" id="543379"/>
    <lineage>
        <taxon>Eukaryota</taxon>
        <taxon>Metazoa</taxon>
        <taxon>Ecdysozoa</taxon>
        <taxon>Arthropoda</taxon>
        <taxon>Hexapoda</taxon>
        <taxon>Insecta</taxon>
        <taxon>Pterygota</taxon>
        <taxon>Neoptera</taxon>
        <taxon>Endopterygota</taxon>
        <taxon>Hymenoptera</taxon>
        <taxon>Apocrita</taxon>
        <taxon>Proctotrupomorpha</taxon>
        <taxon>Chalcidoidea</taxon>
        <taxon>Pteromalidae</taxon>
        <taxon>Pteromalinae</taxon>
        <taxon>Trichomalopsis</taxon>
    </lineage>
</organism>
<reference evidence="1 2" key="1">
    <citation type="journal article" date="2017" name="Curr. Biol.">
        <title>The Evolution of Venom by Co-option of Single-Copy Genes.</title>
        <authorList>
            <person name="Martinson E.O."/>
            <person name="Mrinalini"/>
            <person name="Kelkar Y.D."/>
            <person name="Chang C.H."/>
            <person name="Werren J.H."/>
        </authorList>
    </citation>
    <scope>NUCLEOTIDE SEQUENCE [LARGE SCALE GENOMIC DNA]</scope>
    <source>
        <strain evidence="1 2">Alberta</strain>
        <tissue evidence="1">Whole body</tissue>
    </source>
</reference>
<dbReference type="AlphaFoldDB" id="A0A232F1W8"/>
<sequence>MLCFLNISQNYFFCCDNDKKPLAKKTNMMFRNNRQKLDRRDKDASALSSFLVVKIMYQRKIECDLPAVINSLIICISF</sequence>
<keyword evidence="2" id="KW-1185">Reference proteome</keyword>
<comment type="caution">
    <text evidence="1">The sequence shown here is derived from an EMBL/GenBank/DDBJ whole genome shotgun (WGS) entry which is preliminary data.</text>
</comment>